<feature type="non-terminal residue" evidence="2">
    <location>
        <position position="372"/>
    </location>
</feature>
<dbReference type="AlphaFoldDB" id="A0A372JH07"/>
<evidence type="ECO:0000313" key="2">
    <source>
        <dbReference type="EMBL" id="RFU39240.1"/>
    </source>
</evidence>
<dbReference type="GO" id="GO:0003824">
    <property type="term" value="F:catalytic activity"/>
    <property type="evidence" value="ECO:0007669"/>
    <property type="project" value="InterPro"/>
</dbReference>
<reference evidence="2 3" key="1">
    <citation type="submission" date="2018-08" db="EMBL/GenBank/DDBJ databases">
        <title>Actinomadura jelena sp. nov., a novel Actinomycete isolated from soil in Chad.</title>
        <authorList>
            <person name="Shi L."/>
        </authorList>
    </citation>
    <scope>NUCLEOTIDE SEQUENCE [LARGE SCALE GENOMIC DNA]</scope>
    <source>
        <strain evidence="2 3">NEAU-G17</strain>
    </source>
</reference>
<dbReference type="PANTHER" id="PTHR45527">
    <property type="entry name" value="NONRIBOSOMAL PEPTIDE SYNTHETASE"/>
    <property type="match status" value="1"/>
</dbReference>
<proteinExistence type="predicted"/>
<feature type="non-terminal residue" evidence="2">
    <location>
        <position position="1"/>
    </location>
</feature>
<keyword evidence="3" id="KW-1185">Reference proteome</keyword>
<dbReference type="GO" id="GO:0005737">
    <property type="term" value="C:cytoplasm"/>
    <property type="evidence" value="ECO:0007669"/>
    <property type="project" value="TreeGrafter"/>
</dbReference>
<dbReference type="Proteomes" id="UP000261811">
    <property type="component" value="Unassembled WGS sequence"/>
</dbReference>
<sequence>HGPGPGGGSAGVRDGGPPARLTVLRFAETEHVLLVALHRLVADESTLRMVVAETAEHYSAAVEGRDPDVPFVALQYRDYARWEDERHAGSEIRALTAWWSAALTPPPPELVLPGDRPADREPSHAGGAVGFDWGRETAQRLREVCAAEATDPADVLLTAFQALLFRHTGEERIAVGHPVVARPRPEFAHTAGPFANPLVLCADFAGAPTFRHMLARTALTRRAALDHRDLPFPTLVAALDVDRAAHRTPLYDASFACDEEPEPAPRFAGVSARPLDAPVTAVPSGLELRVRTAAETVAGTLAFRADQFGAASAGRLLDQLRTLLDAALKDPDQPVAALPLETPEQLRDAVRAADRVAEAPAVHPTVAAAARH</sequence>
<dbReference type="GO" id="GO:0031177">
    <property type="term" value="F:phosphopantetheine binding"/>
    <property type="evidence" value="ECO:0007669"/>
    <property type="project" value="TreeGrafter"/>
</dbReference>
<comment type="caution">
    <text evidence="2">The sequence shown here is derived from an EMBL/GenBank/DDBJ whole genome shotgun (WGS) entry which is preliminary data.</text>
</comment>
<dbReference type="GO" id="GO:0044550">
    <property type="term" value="P:secondary metabolite biosynthetic process"/>
    <property type="evidence" value="ECO:0007669"/>
    <property type="project" value="TreeGrafter"/>
</dbReference>
<dbReference type="GO" id="GO:0043041">
    <property type="term" value="P:amino acid activation for nonribosomal peptide biosynthetic process"/>
    <property type="evidence" value="ECO:0007669"/>
    <property type="project" value="TreeGrafter"/>
</dbReference>
<dbReference type="GO" id="GO:0008610">
    <property type="term" value="P:lipid biosynthetic process"/>
    <property type="evidence" value="ECO:0007669"/>
    <property type="project" value="UniProtKB-ARBA"/>
</dbReference>
<dbReference type="Gene3D" id="3.30.559.30">
    <property type="entry name" value="Nonribosomal peptide synthetase, condensation domain"/>
    <property type="match status" value="1"/>
</dbReference>
<evidence type="ECO:0000259" key="1">
    <source>
        <dbReference type="Pfam" id="PF00668"/>
    </source>
</evidence>
<name>A0A372JH07_9ACTN</name>
<dbReference type="InterPro" id="IPR001242">
    <property type="entry name" value="Condensation_dom"/>
</dbReference>
<organism evidence="2 3">
    <name type="scientific">Actinomadura logoneensis</name>
    <dbReference type="NCBI Taxonomy" id="2293572"/>
    <lineage>
        <taxon>Bacteria</taxon>
        <taxon>Bacillati</taxon>
        <taxon>Actinomycetota</taxon>
        <taxon>Actinomycetes</taxon>
        <taxon>Streptosporangiales</taxon>
        <taxon>Thermomonosporaceae</taxon>
        <taxon>Actinomadura</taxon>
    </lineage>
</organism>
<dbReference type="PANTHER" id="PTHR45527:SF1">
    <property type="entry name" value="FATTY ACID SYNTHASE"/>
    <property type="match status" value="1"/>
</dbReference>
<feature type="domain" description="Condensation" evidence="1">
    <location>
        <begin position="16"/>
        <end position="340"/>
    </location>
</feature>
<dbReference type="Pfam" id="PF00668">
    <property type="entry name" value="Condensation"/>
    <property type="match status" value="1"/>
</dbReference>
<evidence type="ECO:0000313" key="3">
    <source>
        <dbReference type="Proteomes" id="UP000261811"/>
    </source>
</evidence>
<gene>
    <name evidence="2" type="ORF">DZF91_23460</name>
</gene>
<dbReference type="Gene3D" id="3.30.559.10">
    <property type="entry name" value="Chloramphenicol acetyltransferase-like domain"/>
    <property type="match status" value="1"/>
</dbReference>
<dbReference type="InterPro" id="IPR023213">
    <property type="entry name" value="CAT-like_dom_sf"/>
</dbReference>
<accession>A0A372JH07</accession>
<dbReference type="EMBL" id="QURH01000481">
    <property type="protein sequence ID" value="RFU39240.1"/>
    <property type="molecule type" value="Genomic_DNA"/>
</dbReference>
<dbReference type="SUPFAM" id="SSF52777">
    <property type="entry name" value="CoA-dependent acyltransferases"/>
    <property type="match status" value="2"/>
</dbReference>
<protein>
    <recommendedName>
        <fullName evidence="1">Condensation domain-containing protein</fullName>
    </recommendedName>
</protein>